<sequence length="209" mass="24334">MKVRWSSTYVMLRRAVELKPFLNEFIYQTGREESDTAKRAKIDALVLSREEWQAFSYENAPTLHNALPALEALHNFWTHYSELDEYAVFEDGLEAALAKIADYYEKTSTSHAYTFAMLLDPETKMDHFKRHWSADLQQRVLDAAEETFKERYLEMYGPGSRGPPKTSKKGSTVPLPRHHHRLLIAMLPQNLGLQNFINTSMVLMKYRMV</sequence>
<evidence type="ECO:0000313" key="2">
    <source>
        <dbReference type="EMBL" id="KJA17428.1"/>
    </source>
</evidence>
<evidence type="ECO:0008006" key="4">
    <source>
        <dbReference type="Google" id="ProtNLM"/>
    </source>
</evidence>
<dbReference type="EMBL" id="KN817604">
    <property type="protein sequence ID" value="KJA17428.1"/>
    <property type="molecule type" value="Genomic_DNA"/>
</dbReference>
<feature type="region of interest" description="Disordered" evidence="1">
    <location>
        <begin position="155"/>
        <end position="174"/>
    </location>
</feature>
<reference evidence="3" key="1">
    <citation type="submission" date="2014-04" db="EMBL/GenBank/DDBJ databases">
        <title>Evolutionary Origins and Diversification of the Mycorrhizal Mutualists.</title>
        <authorList>
            <consortium name="DOE Joint Genome Institute"/>
            <consortium name="Mycorrhizal Genomics Consortium"/>
            <person name="Kohler A."/>
            <person name="Kuo A."/>
            <person name="Nagy L.G."/>
            <person name="Floudas D."/>
            <person name="Copeland A."/>
            <person name="Barry K.W."/>
            <person name="Cichocki N."/>
            <person name="Veneault-Fourrey C."/>
            <person name="LaButti K."/>
            <person name="Lindquist E.A."/>
            <person name="Lipzen A."/>
            <person name="Lundell T."/>
            <person name="Morin E."/>
            <person name="Murat C."/>
            <person name="Riley R."/>
            <person name="Ohm R."/>
            <person name="Sun H."/>
            <person name="Tunlid A."/>
            <person name="Henrissat B."/>
            <person name="Grigoriev I.V."/>
            <person name="Hibbett D.S."/>
            <person name="Martin F."/>
        </authorList>
    </citation>
    <scope>NUCLEOTIDE SEQUENCE [LARGE SCALE GENOMIC DNA]</scope>
    <source>
        <strain evidence="3">FD-334 SS-4</strain>
    </source>
</reference>
<proteinExistence type="predicted"/>
<gene>
    <name evidence="2" type="ORF">HYPSUDRAFT_1022541</name>
</gene>
<dbReference type="OMA" id="WTHYSEL"/>
<dbReference type="OrthoDB" id="2690041at2759"/>
<protein>
    <recommendedName>
        <fullName evidence="4">hAT-like transposase RNase-H fold domain-containing protein</fullName>
    </recommendedName>
</protein>
<dbReference type="AlphaFoldDB" id="A0A0D2M2M0"/>
<evidence type="ECO:0000256" key="1">
    <source>
        <dbReference type="SAM" id="MobiDB-lite"/>
    </source>
</evidence>
<dbReference type="STRING" id="945553.A0A0D2M2M0"/>
<dbReference type="Proteomes" id="UP000054270">
    <property type="component" value="Unassembled WGS sequence"/>
</dbReference>
<dbReference type="InterPro" id="IPR012337">
    <property type="entry name" value="RNaseH-like_sf"/>
</dbReference>
<name>A0A0D2M2M0_HYPSF</name>
<keyword evidence="3" id="KW-1185">Reference proteome</keyword>
<evidence type="ECO:0000313" key="3">
    <source>
        <dbReference type="Proteomes" id="UP000054270"/>
    </source>
</evidence>
<accession>A0A0D2M2M0</accession>
<organism evidence="2 3">
    <name type="scientific">Hypholoma sublateritium (strain FD-334 SS-4)</name>
    <dbReference type="NCBI Taxonomy" id="945553"/>
    <lineage>
        <taxon>Eukaryota</taxon>
        <taxon>Fungi</taxon>
        <taxon>Dikarya</taxon>
        <taxon>Basidiomycota</taxon>
        <taxon>Agaricomycotina</taxon>
        <taxon>Agaricomycetes</taxon>
        <taxon>Agaricomycetidae</taxon>
        <taxon>Agaricales</taxon>
        <taxon>Agaricineae</taxon>
        <taxon>Strophariaceae</taxon>
        <taxon>Hypholoma</taxon>
    </lineage>
</organism>
<dbReference type="SUPFAM" id="SSF53098">
    <property type="entry name" value="Ribonuclease H-like"/>
    <property type="match status" value="1"/>
</dbReference>